<dbReference type="Proteomes" id="UP000827721">
    <property type="component" value="Unassembled WGS sequence"/>
</dbReference>
<name>A0ABQ8ILS9_9ROSI</name>
<reference evidence="2 3" key="1">
    <citation type="submission" date="2021-02" db="EMBL/GenBank/DDBJ databases">
        <title>Plant Genome Project.</title>
        <authorList>
            <person name="Zhang R.-G."/>
        </authorList>
    </citation>
    <scope>NUCLEOTIDE SEQUENCE [LARGE SCALE GENOMIC DNA]</scope>
    <source>
        <tissue evidence="2">Leaves</tissue>
    </source>
</reference>
<evidence type="ECO:0000313" key="2">
    <source>
        <dbReference type="EMBL" id="KAH7577638.1"/>
    </source>
</evidence>
<evidence type="ECO:0000256" key="1">
    <source>
        <dbReference type="SAM" id="SignalP"/>
    </source>
</evidence>
<proteinExistence type="predicted"/>
<organism evidence="2 3">
    <name type="scientific">Xanthoceras sorbifolium</name>
    <dbReference type="NCBI Taxonomy" id="99658"/>
    <lineage>
        <taxon>Eukaryota</taxon>
        <taxon>Viridiplantae</taxon>
        <taxon>Streptophyta</taxon>
        <taxon>Embryophyta</taxon>
        <taxon>Tracheophyta</taxon>
        <taxon>Spermatophyta</taxon>
        <taxon>Magnoliopsida</taxon>
        <taxon>eudicotyledons</taxon>
        <taxon>Gunneridae</taxon>
        <taxon>Pentapetalae</taxon>
        <taxon>rosids</taxon>
        <taxon>malvids</taxon>
        <taxon>Sapindales</taxon>
        <taxon>Sapindaceae</taxon>
        <taxon>Xanthoceroideae</taxon>
        <taxon>Xanthoceras</taxon>
    </lineage>
</organism>
<dbReference type="EMBL" id="JAFEMO010000001">
    <property type="protein sequence ID" value="KAH7577638.1"/>
    <property type="molecule type" value="Genomic_DNA"/>
</dbReference>
<evidence type="ECO:0000313" key="3">
    <source>
        <dbReference type="Proteomes" id="UP000827721"/>
    </source>
</evidence>
<dbReference type="PANTHER" id="PTHR33592">
    <property type="entry name" value="TRANSMEMBRANE PROTEIN"/>
    <property type="match status" value="1"/>
</dbReference>
<accession>A0ABQ8ILS9</accession>
<protein>
    <submittedName>
        <fullName evidence="2">Uncharacterized protein</fullName>
    </submittedName>
</protein>
<keyword evidence="3" id="KW-1185">Reference proteome</keyword>
<gene>
    <name evidence="2" type="ORF">JRO89_XS01G0279200</name>
</gene>
<feature type="signal peptide" evidence="1">
    <location>
        <begin position="1"/>
        <end position="23"/>
    </location>
</feature>
<sequence length="112" mass="11861">MVASHRKSLLFTVALIIFITLFASHDQQLVAAMRPLEGEQWMKKEDSGRLAFQSLQRGPVPPSGPNPCTHIPGQGSGICSLNGQNFAGRVAHAPPAFPGLVMDLGVASVADV</sequence>
<feature type="chain" id="PRO_5046221845" evidence="1">
    <location>
        <begin position="24"/>
        <end position="112"/>
    </location>
</feature>
<comment type="caution">
    <text evidence="2">The sequence shown here is derived from an EMBL/GenBank/DDBJ whole genome shotgun (WGS) entry which is preliminary data.</text>
</comment>
<keyword evidence="1" id="KW-0732">Signal</keyword>
<dbReference type="PANTHER" id="PTHR33592:SF17">
    <property type="entry name" value="LEUCINE-RICH REPEAT-CONTAINING N-TERMINAL PLANT-TYPE DOMAIN-CONTAINING PROTEIN"/>
    <property type="match status" value="1"/>
</dbReference>